<dbReference type="EMBL" id="BMFW01000032">
    <property type="protein sequence ID" value="GGI01243.1"/>
    <property type="molecule type" value="Genomic_DNA"/>
</dbReference>
<keyword evidence="2" id="KW-1185">Reference proteome</keyword>
<sequence>MLEDTGFRVHDTRASDHRKNEIRTVNGRFAQNALEPGIECGQDTSSRDRSDPFPRYFLYLTVQAGQGEADPLGPHIDAEHRSRGLCNSPHHRRLAGLARADPSLLDKPCILE</sequence>
<comment type="caution">
    <text evidence="1">The sequence shown here is derived from an EMBL/GenBank/DDBJ whole genome shotgun (WGS) entry which is preliminary data.</text>
</comment>
<accession>A0ABQ2B169</accession>
<organism evidence="1 2">
    <name type="scientific">Arthrobacter liuii</name>
    <dbReference type="NCBI Taxonomy" id="1476996"/>
    <lineage>
        <taxon>Bacteria</taxon>
        <taxon>Bacillati</taxon>
        <taxon>Actinomycetota</taxon>
        <taxon>Actinomycetes</taxon>
        <taxon>Micrococcales</taxon>
        <taxon>Micrococcaceae</taxon>
        <taxon>Arthrobacter</taxon>
    </lineage>
</organism>
<name>A0ABQ2B169_9MICC</name>
<evidence type="ECO:0000313" key="2">
    <source>
        <dbReference type="Proteomes" id="UP000643279"/>
    </source>
</evidence>
<gene>
    <name evidence="1" type="ORF">GCM10007170_40240</name>
</gene>
<evidence type="ECO:0000313" key="1">
    <source>
        <dbReference type="EMBL" id="GGI01243.1"/>
    </source>
</evidence>
<dbReference type="Proteomes" id="UP000643279">
    <property type="component" value="Unassembled WGS sequence"/>
</dbReference>
<proteinExistence type="predicted"/>
<protein>
    <submittedName>
        <fullName evidence="1">Uncharacterized protein</fullName>
    </submittedName>
</protein>
<reference evidence="2" key="1">
    <citation type="journal article" date="2019" name="Int. J. Syst. Evol. Microbiol.">
        <title>The Global Catalogue of Microorganisms (GCM) 10K type strain sequencing project: providing services to taxonomists for standard genome sequencing and annotation.</title>
        <authorList>
            <consortium name="The Broad Institute Genomics Platform"/>
            <consortium name="The Broad Institute Genome Sequencing Center for Infectious Disease"/>
            <person name="Wu L."/>
            <person name="Ma J."/>
        </authorList>
    </citation>
    <scope>NUCLEOTIDE SEQUENCE [LARGE SCALE GENOMIC DNA]</scope>
    <source>
        <strain evidence="2">CGMCC 1.12778</strain>
    </source>
</reference>